<reference evidence="3 4" key="1">
    <citation type="submission" date="2017-03" db="EMBL/GenBank/DDBJ databases">
        <authorList>
            <person name="Safronova V.I."/>
            <person name="Sazanova A.L."/>
            <person name="Chirak E.R."/>
        </authorList>
    </citation>
    <scope>NUCLEOTIDE SEQUENCE [LARGE SCALE GENOMIC DNA]</scope>
    <source>
        <strain evidence="3 4">Opo-243</strain>
    </source>
</reference>
<dbReference type="Gene3D" id="3.40.50.1820">
    <property type="entry name" value="alpha/beta hydrolase"/>
    <property type="match status" value="1"/>
</dbReference>
<sequence length="558" mass="61058">MSAKSLRLPVLPPQIETMTLKDGTRLDADVYRPAAPGPYPVLLQRQAYSRRIACSICHAHPSWYASHGYIVVVQDVRGRGTSEGTFRPGETEIEDGAEAVEWAARLDGANGDVGMYGFSYQAYNQLLAAAGDCPSLKALAPVMGPWNPAHWAYENGALQMKHMIGWGIQITAEAARRAGDDEAFSALQAAGTSLPLSGPIAAMPQLLQKYRHYSHVMDWLETPPDSSYWDRISPGTHLDAIRARQLPMLFVGGWFDPFLPATIESFRAVAGSCDDTRLIVGPWIHFPWTRKVGSVDFGPEADRNVDIDHIRFFDRILKGSPSRADDRRIELFDMGLKKWQQYQDLPANTQTLFLGGTGRASLDAQDGTLGLRPGPEENVEHIVHDPWRPSPTVGGYYGAPTGPVDRRVADERGDVLTFTTKTLDDAVEVVGEPEVELEVSCDRPSFDLCCILSLVTPDERVLQISSGYAHYRAATAGRYKLRLTTTCATLKKGERLRLSVAGADYPAYPVNPGTGEDPASTPKTHAVVITIGIWHGPSYPSLLRLPVRPGSEIAVAGS</sequence>
<dbReference type="Gene3D" id="1.10.3020.10">
    <property type="entry name" value="alpha-amino acid ester hydrolase ( Helical cap domain)"/>
    <property type="match status" value="1"/>
</dbReference>
<evidence type="ECO:0000256" key="1">
    <source>
        <dbReference type="ARBA" id="ARBA00022801"/>
    </source>
</evidence>
<dbReference type="Pfam" id="PF08530">
    <property type="entry name" value="PepX_C"/>
    <property type="match status" value="1"/>
</dbReference>
<evidence type="ECO:0000313" key="4">
    <source>
        <dbReference type="Proteomes" id="UP000290819"/>
    </source>
</evidence>
<dbReference type="Proteomes" id="UP000290819">
    <property type="component" value="Unassembled WGS sequence"/>
</dbReference>
<feature type="domain" description="Xaa-Pro dipeptidyl-peptidase C-terminal" evidence="2">
    <location>
        <begin position="310"/>
        <end position="544"/>
    </location>
</feature>
<dbReference type="Gene3D" id="2.60.120.260">
    <property type="entry name" value="Galactose-binding domain-like"/>
    <property type="match status" value="1"/>
</dbReference>
<dbReference type="SUPFAM" id="SSF53474">
    <property type="entry name" value="alpha/beta-Hydrolases"/>
    <property type="match status" value="1"/>
</dbReference>
<evidence type="ECO:0000259" key="2">
    <source>
        <dbReference type="SMART" id="SM00939"/>
    </source>
</evidence>
<keyword evidence="1" id="KW-0378">Hydrolase</keyword>
<dbReference type="OrthoDB" id="9806163at2"/>
<gene>
    <name evidence="3" type="ORF">B5V03_18245</name>
</gene>
<dbReference type="SUPFAM" id="SSF49785">
    <property type="entry name" value="Galactose-binding domain-like"/>
    <property type="match status" value="1"/>
</dbReference>
<dbReference type="NCBIfam" id="TIGR00976">
    <property type="entry name" value="CocE_NonD"/>
    <property type="match status" value="1"/>
</dbReference>
<dbReference type="SMART" id="SM00939">
    <property type="entry name" value="PepX_C"/>
    <property type="match status" value="1"/>
</dbReference>
<dbReference type="AlphaFoldDB" id="A0A4Q1V231"/>
<evidence type="ECO:0000313" key="3">
    <source>
        <dbReference type="EMBL" id="RXT45621.1"/>
    </source>
</evidence>
<dbReference type="InterPro" id="IPR005674">
    <property type="entry name" value="CocE/Ser_esterase"/>
</dbReference>
<name>A0A4Q1V231_9BRAD</name>
<organism evidence="3 4">
    <name type="scientific">Bradyrhizobium betae</name>
    <dbReference type="NCBI Taxonomy" id="244734"/>
    <lineage>
        <taxon>Bacteria</taxon>
        <taxon>Pseudomonadati</taxon>
        <taxon>Pseudomonadota</taxon>
        <taxon>Alphaproteobacteria</taxon>
        <taxon>Hyphomicrobiales</taxon>
        <taxon>Nitrobacteraceae</taxon>
        <taxon>Bradyrhizobium</taxon>
    </lineage>
</organism>
<dbReference type="EMBL" id="MZXW01000021">
    <property type="protein sequence ID" value="RXT45621.1"/>
    <property type="molecule type" value="Genomic_DNA"/>
</dbReference>
<keyword evidence="4" id="KW-1185">Reference proteome</keyword>
<dbReference type="InterPro" id="IPR008979">
    <property type="entry name" value="Galactose-bd-like_sf"/>
</dbReference>
<dbReference type="InterPro" id="IPR029058">
    <property type="entry name" value="AB_hydrolase_fold"/>
</dbReference>
<dbReference type="RefSeq" id="WP_129271820.1">
    <property type="nucleotide sequence ID" value="NZ_MZXW01000021.1"/>
</dbReference>
<accession>A0A4Q1V231</accession>
<dbReference type="InterPro" id="IPR000383">
    <property type="entry name" value="Xaa-Pro-like_dom"/>
</dbReference>
<dbReference type="GO" id="GO:0008239">
    <property type="term" value="F:dipeptidyl-peptidase activity"/>
    <property type="evidence" value="ECO:0007669"/>
    <property type="project" value="InterPro"/>
</dbReference>
<protein>
    <recommendedName>
        <fullName evidence="2">Xaa-Pro dipeptidyl-peptidase C-terminal domain-containing protein</fullName>
    </recommendedName>
</protein>
<comment type="caution">
    <text evidence="3">The sequence shown here is derived from an EMBL/GenBank/DDBJ whole genome shotgun (WGS) entry which is preliminary data.</text>
</comment>
<proteinExistence type="predicted"/>
<dbReference type="InterPro" id="IPR013736">
    <property type="entry name" value="Xaa-Pro_dipept_C"/>
</dbReference>
<dbReference type="Pfam" id="PF02129">
    <property type="entry name" value="Peptidase_S15"/>
    <property type="match status" value="1"/>
</dbReference>